<evidence type="ECO:0000259" key="7">
    <source>
        <dbReference type="PROSITE" id="PS50110"/>
    </source>
</evidence>
<dbReference type="SUPFAM" id="SSF46894">
    <property type="entry name" value="C-terminal effector domain of the bipartite response regulators"/>
    <property type="match status" value="1"/>
</dbReference>
<dbReference type="AlphaFoldDB" id="A0A508WUS4"/>
<dbReference type="InterPro" id="IPR016032">
    <property type="entry name" value="Sig_transdc_resp-reg_C-effctor"/>
</dbReference>
<evidence type="ECO:0000256" key="5">
    <source>
        <dbReference type="SAM" id="MobiDB-lite"/>
    </source>
</evidence>
<dbReference type="Gene3D" id="3.40.50.2300">
    <property type="match status" value="1"/>
</dbReference>
<evidence type="ECO:0000259" key="6">
    <source>
        <dbReference type="PROSITE" id="PS50043"/>
    </source>
</evidence>
<keyword evidence="1" id="KW-0805">Transcription regulation</keyword>
<evidence type="ECO:0000256" key="4">
    <source>
        <dbReference type="PROSITE-ProRule" id="PRU00169"/>
    </source>
</evidence>
<dbReference type="Gene3D" id="1.10.10.10">
    <property type="entry name" value="Winged helix-like DNA-binding domain superfamily/Winged helix DNA-binding domain"/>
    <property type="match status" value="1"/>
</dbReference>
<proteinExistence type="predicted"/>
<evidence type="ECO:0000256" key="1">
    <source>
        <dbReference type="ARBA" id="ARBA00023015"/>
    </source>
</evidence>
<dbReference type="GO" id="GO:0003677">
    <property type="term" value="F:DNA binding"/>
    <property type="evidence" value="ECO:0007669"/>
    <property type="project" value="UniProtKB-KW"/>
</dbReference>
<dbReference type="EMBL" id="CABFNB010000009">
    <property type="protein sequence ID" value="VTZ59371.1"/>
    <property type="molecule type" value="Genomic_DNA"/>
</dbReference>
<dbReference type="GO" id="GO:0000160">
    <property type="term" value="P:phosphorelay signal transduction system"/>
    <property type="evidence" value="ECO:0007669"/>
    <property type="project" value="InterPro"/>
</dbReference>
<dbReference type="PANTHER" id="PTHR44688">
    <property type="entry name" value="DNA-BINDING TRANSCRIPTIONAL ACTIVATOR DEVR_DOSR"/>
    <property type="match status" value="1"/>
</dbReference>
<dbReference type="InterPro" id="IPR036388">
    <property type="entry name" value="WH-like_DNA-bd_sf"/>
</dbReference>
<dbReference type="PANTHER" id="PTHR44688:SF16">
    <property type="entry name" value="DNA-BINDING TRANSCRIPTIONAL ACTIVATOR DEVR_DOSR"/>
    <property type="match status" value="1"/>
</dbReference>
<evidence type="ECO:0000256" key="2">
    <source>
        <dbReference type="ARBA" id="ARBA00023125"/>
    </source>
</evidence>
<protein>
    <submittedName>
        <fullName evidence="8">Nodulation protein W</fullName>
    </submittedName>
</protein>
<dbReference type="PROSITE" id="PS00622">
    <property type="entry name" value="HTH_LUXR_1"/>
    <property type="match status" value="1"/>
</dbReference>
<evidence type="ECO:0000256" key="3">
    <source>
        <dbReference type="ARBA" id="ARBA00023163"/>
    </source>
</evidence>
<dbReference type="RefSeq" id="WP_180161292.1">
    <property type="nucleotide sequence ID" value="NZ_CABFNB010000009.1"/>
</dbReference>
<name>A0A508WUS4_9HYPH</name>
<dbReference type="InterPro" id="IPR001789">
    <property type="entry name" value="Sig_transdc_resp-reg_receiver"/>
</dbReference>
<feature type="modified residue" description="4-aspartylphosphate" evidence="4">
    <location>
        <position position="64"/>
    </location>
</feature>
<feature type="region of interest" description="Disordered" evidence="5">
    <location>
        <begin position="210"/>
        <end position="237"/>
    </location>
</feature>
<gene>
    <name evidence="8" type="primary">nodW</name>
    <name evidence="8" type="ORF">EMEDMD4_1060053</name>
</gene>
<dbReference type="SMART" id="SM00421">
    <property type="entry name" value="HTH_LUXR"/>
    <property type="match status" value="1"/>
</dbReference>
<dbReference type="InterPro" id="IPR011006">
    <property type="entry name" value="CheY-like_superfamily"/>
</dbReference>
<organism evidence="8">
    <name type="scientific">Sinorhizobium medicae</name>
    <dbReference type="NCBI Taxonomy" id="110321"/>
    <lineage>
        <taxon>Bacteria</taxon>
        <taxon>Pseudomonadati</taxon>
        <taxon>Pseudomonadota</taxon>
        <taxon>Alphaproteobacteria</taxon>
        <taxon>Hyphomicrobiales</taxon>
        <taxon>Rhizobiaceae</taxon>
        <taxon>Sinorhizobium/Ensifer group</taxon>
        <taxon>Sinorhizobium</taxon>
    </lineage>
</organism>
<dbReference type="CDD" id="cd06170">
    <property type="entry name" value="LuxR_C_like"/>
    <property type="match status" value="1"/>
</dbReference>
<keyword evidence="3" id="KW-0804">Transcription</keyword>
<dbReference type="Proteomes" id="UP000507954">
    <property type="component" value="Unassembled WGS sequence"/>
</dbReference>
<dbReference type="Pfam" id="PF00072">
    <property type="entry name" value="Response_reg"/>
    <property type="match status" value="1"/>
</dbReference>
<keyword evidence="4" id="KW-0597">Phosphoprotein</keyword>
<dbReference type="Pfam" id="PF00196">
    <property type="entry name" value="GerE"/>
    <property type="match status" value="1"/>
</dbReference>
<evidence type="ECO:0000313" key="8">
    <source>
        <dbReference type="EMBL" id="VTZ59371.1"/>
    </source>
</evidence>
<dbReference type="PROSITE" id="PS50043">
    <property type="entry name" value="HTH_LUXR_2"/>
    <property type="match status" value="1"/>
</dbReference>
<dbReference type="PRINTS" id="PR00038">
    <property type="entry name" value="HTHLUXR"/>
</dbReference>
<dbReference type="SUPFAM" id="SSF52172">
    <property type="entry name" value="CheY-like"/>
    <property type="match status" value="1"/>
</dbReference>
<feature type="domain" description="HTH luxR-type" evidence="6">
    <location>
        <begin position="145"/>
        <end position="210"/>
    </location>
</feature>
<sequence>MHNLQVKTEAFAEPIVYVVDDDEEMRGALLDLFMVTKKRATAFPNGDEFLQAADTNAPGCVVVDLRMPGGTGLDLQKQLITIGSKMPIIFLTAYADIPTSVRAMKAGATDFITKPFVNQDLLEAVDHAIQLDAERRKIEAETERIRALAGTLTPREKEVMWQVVSGLMNKQVAYELGISEMTVKLHRMSVMRKMESRSLADLVRKAEQLEKAPIRPAAPSNADQPSASLRFRNIPSR</sequence>
<dbReference type="InterPro" id="IPR000792">
    <property type="entry name" value="Tscrpt_reg_LuxR_C"/>
</dbReference>
<dbReference type="SMART" id="SM00448">
    <property type="entry name" value="REC"/>
    <property type="match status" value="1"/>
</dbReference>
<keyword evidence="2" id="KW-0238">DNA-binding</keyword>
<dbReference type="GO" id="GO:0006355">
    <property type="term" value="P:regulation of DNA-templated transcription"/>
    <property type="evidence" value="ECO:0007669"/>
    <property type="project" value="InterPro"/>
</dbReference>
<reference evidence="8" key="1">
    <citation type="submission" date="2019-06" db="EMBL/GenBank/DDBJ databases">
        <authorList>
            <person name="Le Quere A."/>
            <person name="Colella S."/>
        </authorList>
    </citation>
    <scope>NUCLEOTIDE SEQUENCE</scope>
    <source>
        <strain evidence="8">EmedicaeMD41</strain>
    </source>
</reference>
<accession>A0A508WUS4</accession>
<feature type="domain" description="Response regulatory" evidence="7">
    <location>
        <begin position="15"/>
        <end position="129"/>
    </location>
</feature>
<dbReference type="PROSITE" id="PS50110">
    <property type="entry name" value="RESPONSE_REGULATORY"/>
    <property type="match status" value="1"/>
</dbReference>